<dbReference type="AlphaFoldDB" id="A0AAE0CC21"/>
<keyword evidence="3" id="KW-1185">Reference proteome</keyword>
<evidence type="ECO:0000313" key="2">
    <source>
        <dbReference type="EMBL" id="KAK3251554.1"/>
    </source>
</evidence>
<evidence type="ECO:0000259" key="1">
    <source>
        <dbReference type="Pfam" id="PF01833"/>
    </source>
</evidence>
<gene>
    <name evidence="2" type="ORF">CYMTET_39113</name>
</gene>
<feature type="domain" description="IPT/TIG" evidence="1">
    <location>
        <begin position="79"/>
        <end position="147"/>
    </location>
</feature>
<sequence>MYAVDHRFTIRRFPDLLAYSSINVEEMVPHRCQTTGGRVHIPVGVLRLQQTTEELVVRSGNVLCEVLSHAHNKLLVAPGGKIIGVDGKNFGEDDSALSVLLDNTTYESLQSSHQEITIRVPPGVGCYPTLNIRVGGQFASAKTPLKYAAPEIMSGDMELVPGQSLKITGVNFGTCGRQL</sequence>
<reference evidence="2 3" key="1">
    <citation type="journal article" date="2015" name="Genome Biol. Evol.">
        <title>Comparative Genomics of a Bacterivorous Green Alga Reveals Evolutionary Causalities and Consequences of Phago-Mixotrophic Mode of Nutrition.</title>
        <authorList>
            <person name="Burns J.A."/>
            <person name="Paasch A."/>
            <person name="Narechania A."/>
            <person name="Kim E."/>
        </authorList>
    </citation>
    <scope>NUCLEOTIDE SEQUENCE [LARGE SCALE GENOMIC DNA]</scope>
    <source>
        <strain evidence="2 3">PLY_AMNH</strain>
    </source>
</reference>
<evidence type="ECO:0000313" key="3">
    <source>
        <dbReference type="Proteomes" id="UP001190700"/>
    </source>
</evidence>
<dbReference type="InterPro" id="IPR013783">
    <property type="entry name" value="Ig-like_fold"/>
</dbReference>
<proteinExistence type="predicted"/>
<accession>A0AAE0CC21</accession>
<protein>
    <recommendedName>
        <fullName evidence="1">IPT/TIG domain-containing protein</fullName>
    </recommendedName>
</protein>
<name>A0AAE0CC21_9CHLO</name>
<dbReference type="Pfam" id="PF01833">
    <property type="entry name" value="TIG"/>
    <property type="match status" value="1"/>
</dbReference>
<comment type="caution">
    <text evidence="2">The sequence shown here is derived from an EMBL/GenBank/DDBJ whole genome shotgun (WGS) entry which is preliminary data.</text>
</comment>
<dbReference type="InterPro" id="IPR002909">
    <property type="entry name" value="IPT_dom"/>
</dbReference>
<dbReference type="EMBL" id="LGRX02025972">
    <property type="protein sequence ID" value="KAK3251554.1"/>
    <property type="molecule type" value="Genomic_DNA"/>
</dbReference>
<dbReference type="InterPro" id="IPR014756">
    <property type="entry name" value="Ig_E-set"/>
</dbReference>
<dbReference type="Gene3D" id="2.60.40.10">
    <property type="entry name" value="Immunoglobulins"/>
    <property type="match status" value="1"/>
</dbReference>
<dbReference type="SUPFAM" id="SSF81296">
    <property type="entry name" value="E set domains"/>
    <property type="match status" value="1"/>
</dbReference>
<dbReference type="Proteomes" id="UP001190700">
    <property type="component" value="Unassembled WGS sequence"/>
</dbReference>
<organism evidence="2 3">
    <name type="scientific">Cymbomonas tetramitiformis</name>
    <dbReference type="NCBI Taxonomy" id="36881"/>
    <lineage>
        <taxon>Eukaryota</taxon>
        <taxon>Viridiplantae</taxon>
        <taxon>Chlorophyta</taxon>
        <taxon>Pyramimonadophyceae</taxon>
        <taxon>Pyramimonadales</taxon>
        <taxon>Pyramimonadaceae</taxon>
        <taxon>Cymbomonas</taxon>
    </lineage>
</organism>